<dbReference type="Pfam" id="PF23046">
    <property type="entry name" value="tSH3-B_UBE2O"/>
    <property type="match status" value="1"/>
</dbReference>
<sequence length="297" mass="33541">MAAEHQYFYEDEVFRINKKGNIEFGMVLENSELVSSDENSDVEEGGRMKKGHIRVAWHPSGVEEVIPEKKGCACPQECEFPSRREEFYPGQTLYGPLHVLEEAQWIHCTKELKTQMSKPNKTVKVLVEEVQTDSVGIHWQCRAYSKEGAGLDKEQPKFLLQGEDLKKLRLLNVFEPCTLQVGDRNFYTLRDEDTYVMREQWRRSQRDLLASPSLINGHKIGSPKRNKNKTATEESSSESPSHTTKMDTSSTPLLPPEVTVTSAPDEGEWDTEDTASMSDTASISSGCSSIGSQGHYF</sequence>
<feature type="domain" description="UBE2O-like tandem tSH3-B" evidence="2">
    <location>
        <begin position="76"/>
        <end position="176"/>
    </location>
</feature>
<gene>
    <name evidence="3" type="ORF">TMSB3V08_LOCUS7900</name>
</gene>
<name>A0A7R9EDJ8_9NEOP</name>
<evidence type="ECO:0000313" key="3">
    <source>
        <dbReference type="EMBL" id="CAD7431158.1"/>
    </source>
</evidence>
<reference evidence="3" key="1">
    <citation type="submission" date="2020-11" db="EMBL/GenBank/DDBJ databases">
        <authorList>
            <person name="Tran Van P."/>
        </authorList>
    </citation>
    <scope>NUCLEOTIDE SEQUENCE</scope>
</reference>
<dbReference type="AlphaFoldDB" id="A0A7R9EDJ8"/>
<evidence type="ECO:0000256" key="1">
    <source>
        <dbReference type="SAM" id="MobiDB-lite"/>
    </source>
</evidence>
<feature type="compositionally biased region" description="Polar residues" evidence="1">
    <location>
        <begin position="242"/>
        <end position="252"/>
    </location>
</feature>
<proteinExistence type="predicted"/>
<protein>
    <recommendedName>
        <fullName evidence="2">UBE2O-like tandem tSH3-B domain-containing protein</fullName>
    </recommendedName>
</protein>
<dbReference type="EMBL" id="OB794834">
    <property type="protein sequence ID" value="CAD7431158.1"/>
    <property type="molecule type" value="Genomic_DNA"/>
</dbReference>
<feature type="region of interest" description="Disordered" evidence="1">
    <location>
        <begin position="212"/>
        <end position="297"/>
    </location>
</feature>
<dbReference type="InterPro" id="IPR057735">
    <property type="entry name" value="UBE2O-like_tSH3-B"/>
</dbReference>
<accession>A0A7R9EDJ8</accession>
<evidence type="ECO:0000259" key="2">
    <source>
        <dbReference type="Pfam" id="PF23046"/>
    </source>
</evidence>
<organism evidence="3">
    <name type="scientific">Timema monikensis</name>
    <dbReference type="NCBI Taxonomy" id="170555"/>
    <lineage>
        <taxon>Eukaryota</taxon>
        <taxon>Metazoa</taxon>
        <taxon>Ecdysozoa</taxon>
        <taxon>Arthropoda</taxon>
        <taxon>Hexapoda</taxon>
        <taxon>Insecta</taxon>
        <taxon>Pterygota</taxon>
        <taxon>Neoptera</taxon>
        <taxon>Polyneoptera</taxon>
        <taxon>Phasmatodea</taxon>
        <taxon>Timematodea</taxon>
        <taxon>Timematoidea</taxon>
        <taxon>Timematidae</taxon>
        <taxon>Timema</taxon>
    </lineage>
</organism>
<feature type="compositionally biased region" description="Low complexity" evidence="1">
    <location>
        <begin position="282"/>
        <end position="297"/>
    </location>
</feature>